<dbReference type="InterPro" id="IPR001089">
    <property type="entry name" value="Chemokine_CXC"/>
</dbReference>
<dbReference type="AlphaFoldDB" id="A0A4X2KMA1"/>
<evidence type="ECO:0000313" key="14">
    <source>
        <dbReference type="Proteomes" id="UP000314987"/>
    </source>
</evidence>
<evidence type="ECO:0000256" key="5">
    <source>
        <dbReference type="ARBA" id="ARBA00022525"/>
    </source>
</evidence>
<evidence type="ECO:0000256" key="2">
    <source>
        <dbReference type="ARBA" id="ARBA00010665"/>
    </source>
</evidence>
<evidence type="ECO:0000259" key="12">
    <source>
        <dbReference type="SMART" id="SM00199"/>
    </source>
</evidence>
<dbReference type="InterPro" id="IPR001811">
    <property type="entry name" value="Chemokine_IL8-like_dom"/>
</dbReference>
<dbReference type="PRINTS" id="PR00437">
    <property type="entry name" value="SMALLCYTKCXC"/>
</dbReference>
<evidence type="ECO:0000256" key="7">
    <source>
        <dbReference type="ARBA" id="ARBA00022934"/>
    </source>
</evidence>
<evidence type="ECO:0000256" key="9">
    <source>
        <dbReference type="ARBA" id="ARBA00040242"/>
    </source>
</evidence>
<dbReference type="InterPro" id="IPR036048">
    <property type="entry name" value="Interleukin_8-like_sf"/>
</dbReference>
<dbReference type="Pfam" id="PF00048">
    <property type="entry name" value="IL8"/>
    <property type="match status" value="1"/>
</dbReference>
<dbReference type="PANTHER" id="PTHR12015:SF188">
    <property type="entry name" value="C-X-C MOTIF CHEMOKINE 10"/>
    <property type="match status" value="1"/>
</dbReference>
<dbReference type="PANTHER" id="PTHR12015">
    <property type="entry name" value="SMALL INDUCIBLE CYTOKINE A"/>
    <property type="match status" value="1"/>
</dbReference>
<evidence type="ECO:0000256" key="1">
    <source>
        <dbReference type="ARBA" id="ARBA00004613"/>
    </source>
</evidence>
<dbReference type="InterPro" id="IPR033899">
    <property type="entry name" value="CXC_Chemokine_domain"/>
</dbReference>
<accession>A0A4X2KMA1</accession>
<keyword evidence="7" id="KW-0164">Citrullination</keyword>
<dbReference type="Ensembl" id="ENSVURT00010014684.1">
    <property type="protein sequence ID" value="ENSVURP00010012903.1"/>
    <property type="gene ID" value="ENSVURG00010009935.1"/>
</dbReference>
<dbReference type="InterPro" id="IPR039809">
    <property type="entry name" value="Chemokine_b/g/d"/>
</dbReference>
<dbReference type="SUPFAM" id="SSF54117">
    <property type="entry name" value="Interleukin 8-like chemokines"/>
    <property type="match status" value="1"/>
</dbReference>
<comment type="similarity">
    <text evidence="2">Belongs to the intercrine alpha (chemokine CxC) family.</text>
</comment>
<feature type="signal peptide" evidence="11">
    <location>
        <begin position="1"/>
        <end position="25"/>
    </location>
</feature>
<proteinExistence type="inferred from homology"/>
<keyword evidence="8" id="KW-0395">Inflammatory response</keyword>
<dbReference type="CDD" id="cd00273">
    <property type="entry name" value="Chemokine_CXC"/>
    <property type="match status" value="1"/>
</dbReference>
<keyword evidence="4" id="KW-0202">Cytokine</keyword>
<evidence type="ECO:0000256" key="4">
    <source>
        <dbReference type="ARBA" id="ARBA00022514"/>
    </source>
</evidence>
<evidence type="ECO:0000256" key="8">
    <source>
        <dbReference type="ARBA" id="ARBA00023198"/>
    </source>
</evidence>
<keyword evidence="5" id="KW-0964">Secreted</keyword>
<dbReference type="GeneTree" id="ENSGT00940000161759"/>
<reference evidence="13" key="2">
    <citation type="submission" date="2025-08" db="UniProtKB">
        <authorList>
            <consortium name="Ensembl"/>
        </authorList>
    </citation>
    <scope>IDENTIFICATION</scope>
</reference>
<evidence type="ECO:0000313" key="13">
    <source>
        <dbReference type="Ensembl" id="ENSVURP00010012903.1"/>
    </source>
</evidence>
<evidence type="ECO:0000256" key="6">
    <source>
        <dbReference type="ARBA" id="ARBA00022729"/>
    </source>
</evidence>
<dbReference type="GO" id="GO:0005615">
    <property type="term" value="C:extracellular space"/>
    <property type="evidence" value="ECO:0007669"/>
    <property type="project" value="UniProtKB-KW"/>
</dbReference>
<dbReference type="GO" id="GO:0008009">
    <property type="term" value="F:chemokine activity"/>
    <property type="evidence" value="ECO:0007669"/>
    <property type="project" value="InterPro"/>
</dbReference>
<reference evidence="13" key="3">
    <citation type="submission" date="2025-09" db="UniProtKB">
        <authorList>
            <consortium name="Ensembl"/>
        </authorList>
    </citation>
    <scope>IDENTIFICATION</scope>
</reference>
<dbReference type="GO" id="GO:0006954">
    <property type="term" value="P:inflammatory response"/>
    <property type="evidence" value="ECO:0007669"/>
    <property type="project" value="UniProtKB-KW"/>
</dbReference>
<organism evidence="13 14">
    <name type="scientific">Vombatus ursinus</name>
    <name type="common">Common wombat</name>
    <dbReference type="NCBI Taxonomy" id="29139"/>
    <lineage>
        <taxon>Eukaryota</taxon>
        <taxon>Metazoa</taxon>
        <taxon>Chordata</taxon>
        <taxon>Craniata</taxon>
        <taxon>Vertebrata</taxon>
        <taxon>Euteleostomi</taxon>
        <taxon>Mammalia</taxon>
        <taxon>Metatheria</taxon>
        <taxon>Diprotodontia</taxon>
        <taxon>Vombatidae</taxon>
        <taxon>Vombatus</taxon>
    </lineage>
</organism>
<dbReference type="OMA" id="RNIRCRC"/>
<evidence type="ECO:0000256" key="11">
    <source>
        <dbReference type="SAM" id="SignalP"/>
    </source>
</evidence>
<keyword evidence="6 11" id="KW-0732">Signal</keyword>
<reference evidence="14" key="1">
    <citation type="submission" date="2018-12" db="EMBL/GenBank/DDBJ databases">
        <authorList>
            <person name="Yazar S."/>
        </authorList>
    </citation>
    <scope>NUCLEOTIDE SEQUENCE [LARGE SCALE GENOMIC DNA]</scope>
</reference>
<dbReference type="STRING" id="29139.ENSVURP00010012903"/>
<dbReference type="GO" id="GO:0006955">
    <property type="term" value="P:immune response"/>
    <property type="evidence" value="ECO:0007669"/>
    <property type="project" value="InterPro"/>
</dbReference>
<feature type="domain" description="Chemokine interleukin-8-like" evidence="12">
    <location>
        <begin position="31"/>
        <end position="93"/>
    </location>
</feature>
<sequence>MNQRATLRTSLLLCWLLIILPRVQGSPLSRNIRCRCIKSHDVVPNVKFLQKLEVIPESSSCPRTEIIATMKRTQEQRCLNPNSKQIQDLLKLINKKRPKETSNQK</sequence>
<evidence type="ECO:0000256" key="10">
    <source>
        <dbReference type="ARBA" id="ARBA00042062"/>
    </source>
</evidence>
<feature type="chain" id="PRO_5021450834" description="C-X-C motif chemokine 10" evidence="11">
    <location>
        <begin position="26"/>
        <end position="105"/>
    </location>
</feature>
<dbReference type="Gene3D" id="2.40.50.40">
    <property type="match status" value="1"/>
</dbReference>
<evidence type="ECO:0000256" key="3">
    <source>
        <dbReference type="ARBA" id="ARBA00022500"/>
    </source>
</evidence>
<dbReference type="FunFam" id="2.40.50.40:FF:000004">
    <property type="entry name" value="C-X-C motif chemokine"/>
    <property type="match status" value="1"/>
</dbReference>
<keyword evidence="14" id="KW-1185">Reference proteome</keyword>
<dbReference type="SMART" id="SM00199">
    <property type="entry name" value="SCY"/>
    <property type="match status" value="1"/>
</dbReference>
<name>A0A4X2KMA1_VOMUR</name>
<comment type="subcellular location">
    <subcellularLocation>
        <location evidence="1">Secreted</location>
    </subcellularLocation>
</comment>
<dbReference type="Proteomes" id="UP000314987">
    <property type="component" value="Unassembled WGS sequence"/>
</dbReference>
<keyword evidence="3" id="KW-0145">Chemotaxis</keyword>
<protein>
    <recommendedName>
        <fullName evidence="9">C-X-C motif chemokine 10</fullName>
    </recommendedName>
    <alternativeName>
        <fullName evidence="10">Small-inducible cytokine B10</fullName>
    </alternativeName>
</protein>